<dbReference type="eggNOG" id="ENOG502SIFD">
    <property type="taxonomic scope" value="Eukaryota"/>
</dbReference>
<keyword evidence="4 6" id="KW-0472">Membrane</keyword>
<reference evidence="8" key="2">
    <citation type="journal article" date="2014" name="PLoS Genet.">
        <title>Signature gene expression reveals novel clues to the molecular mechanisms of dimorphic transition in Penicillium marneffei.</title>
        <authorList>
            <person name="Yang E."/>
            <person name="Wang G."/>
            <person name="Cai J."/>
            <person name="Woo P.C."/>
            <person name="Lau S.K."/>
            <person name="Yuen K.-Y."/>
            <person name="Chow W.-N."/>
            <person name="Lin X."/>
        </authorList>
    </citation>
    <scope>NUCLEOTIDE SEQUENCE</scope>
    <source>
        <strain evidence="8">PM1</strain>
    </source>
</reference>
<gene>
    <name evidence="8" type="ORF">GQ26_0170660</name>
</gene>
<accession>A0A093V9W8</accession>
<feature type="transmembrane region" description="Helical" evidence="6">
    <location>
        <begin position="154"/>
        <end position="174"/>
    </location>
</feature>
<evidence type="ECO:0000259" key="7">
    <source>
        <dbReference type="Pfam" id="PF20684"/>
    </source>
</evidence>
<evidence type="ECO:0000256" key="5">
    <source>
        <dbReference type="ARBA" id="ARBA00038359"/>
    </source>
</evidence>
<evidence type="ECO:0000256" key="2">
    <source>
        <dbReference type="ARBA" id="ARBA00022692"/>
    </source>
</evidence>
<evidence type="ECO:0000256" key="6">
    <source>
        <dbReference type="SAM" id="Phobius"/>
    </source>
</evidence>
<keyword evidence="3 6" id="KW-1133">Transmembrane helix</keyword>
<dbReference type="GO" id="GO:0016020">
    <property type="term" value="C:membrane"/>
    <property type="evidence" value="ECO:0007669"/>
    <property type="project" value="UniProtKB-SubCell"/>
</dbReference>
<evidence type="ECO:0000256" key="3">
    <source>
        <dbReference type="ARBA" id="ARBA00022989"/>
    </source>
</evidence>
<feature type="transmembrane region" description="Helical" evidence="6">
    <location>
        <begin position="237"/>
        <end position="255"/>
    </location>
</feature>
<reference key="1">
    <citation type="journal article" date="2014" name="PLoS Genet.">
        <title>Signature Gene Expression Reveals Novel Clues to the Molecular Mechanisms of Dimorphic Transition in Penicillium marneffei.</title>
        <authorList>
            <person name="Yang E."/>
            <person name="Wang G."/>
            <person name="Cai J."/>
            <person name="Woo P.C."/>
            <person name="Lau S.K."/>
            <person name="Yuen K.-Y."/>
            <person name="Chow W.-N."/>
            <person name="Lin X."/>
        </authorList>
    </citation>
    <scope>NUCLEOTIDE SEQUENCE [LARGE SCALE GENOMIC DNA]</scope>
    <source>
        <strain>PM1</strain>
    </source>
</reference>
<evidence type="ECO:0000313" key="8">
    <source>
        <dbReference type="EMBL" id="KFX46789.1"/>
    </source>
</evidence>
<dbReference type="PANTHER" id="PTHR33048:SF158">
    <property type="entry name" value="MEMBRANE PROTEIN PTH11-LIKE, PUTATIVE-RELATED"/>
    <property type="match status" value="1"/>
</dbReference>
<comment type="similarity">
    <text evidence="5">Belongs to the SAT4 family.</text>
</comment>
<evidence type="ECO:0000256" key="4">
    <source>
        <dbReference type="ARBA" id="ARBA00023136"/>
    </source>
</evidence>
<dbReference type="InterPro" id="IPR052337">
    <property type="entry name" value="SAT4-like"/>
</dbReference>
<feature type="domain" description="Rhodopsin" evidence="7">
    <location>
        <begin position="55"/>
        <end position="293"/>
    </location>
</feature>
<comment type="caution">
    <text evidence="8">The sequence shown here is derived from an EMBL/GenBank/DDBJ whole genome shotgun (WGS) entry which is preliminary data.</text>
</comment>
<evidence type="ECO:0000256" key="1">
    <source>
        <dbReference type="ARBA" id="ARBA00004141"/>
    </source>
</evidence>
<feature type="transmembrane region" description="Helical" evidence="6">
    <location>
        <begin position="267"/>
        <end position="289"/>
    </location>
</feature>
<dbReference type="InterPro" id="IPR049326">
    <property type="entry name" value="Rhodopsin_dom_fungi"/>
</dbReference>
<dbReference type="EMBL" id="JPOX01000017">
    <property type="protein sequence ID" value="KFX46789.1"/>
    <property type="molecule type" value="Genomic_DNA"/>
</dbReference>
<organism evidence="8">
    <name type="scientific">Talaromyces marneffei PM1</name>
    <dbReference type="NCBI Taxonomy" id="1077442"/>
    <lineage>
        <taxon>Eukaryota</taxon>
        <taxon>Fungi</taxon>
        <taxon>Dikarya</taxon>
        <taxon>Ascomycota</taxon>
        <taxon>Pezizomycotina</taxon>
        <taxon>Eurotiomycetes</taxon>
        <taxon>Eurotiomycetidae</taxon>
        <taxon>Eurotiales</taxon>
        <taxon>Trichocomaceae</taxon>
        <taxon>Talaromyces</taxon>
        <taxon>Talaromyces sect. Talaromyces</taxon>
    </lineage>
</organism>
<protein>
    <recommendedName>
        <fullName evidence="7">Rhodopsin domain-containing protein</fullName>
    </recommendedName>
</protein>
<feature type="transmembrane region" description="Helical" evidence="6">
    <location>
        <begin position="108"/>
        <end position="133"/>
    </location>
</feature>
<feature type="transmembrane region" description="Helical" evidence="6">
    <location>
        <begin position="194"/>
        <end position="217"/>
    </location>
</feature>
<sequence>MSYTIFPRQTIDLNGPTIPPPSGSVSNLDNPPNGNHIAIPIITLCAVISAISYLIRFYAKYVMKKVNASDYLTVVAFPLYWVYIYYSYHLSETSGYLVHEWDIRLKDITAFSYICWLATLLYLWIIALVKCAIMLEWTRIFAPEGTNTYLSRSWYATGAAISLLSIILFIMDLVNCTPFSGNWDVLVAGRHCRFSVPAFGLASSIVNLTLEIIPLVLVQKVIWGLHMSWKKKLGVSLIFFIGIIGCAASTVRLYYATQFYVSNDTSYFFSIMALCSLSETTCANLILCVPCTPKAIKGFKQTQSFTTLRSYTTLRSRPTTTSATTVRSEPTFEVHVTNEIDSVSKPNDSWIMMTSRGSRRDSAYSGDSDRHHLV</sequence>
<proteinExistence type="inferred from homology"/>
<feature type="transmembrane region" description="Helical" evidence="6">
    <location>
        <begin position="71"/>
        <end position="88"/>
    </location>
</feature>
<comment type="subcellular location">
    <subcellularLocation>
        <location evidence="1">Membrane</location>
        <topology evidence="1">Multi-pass membrane protein</topology>
    </subcellularLocation>
</comment>
<name>A0A093V9W8_TALMA</name>
<keyword evidence="2 6" id="KW-0812">Transmembrane</keyword>
<feature type="transmembrane region" description="Helical" evidence="6">
    <location>
        <begin position="37"/>
        <end position="59"/>
    </location>
</feature>
<dbReference type="PANTHER" id="PTHR33048">
    <property type="entry name" value="PTH11-LIKE INTEGRAL MEMBRANE PROTEIN (AFU_ORTHOLOGUE AFUA_5G11245)"/>
    <property type="match status" value="1"/>
</dbReference>
<dbReference type="HOGENOM" id="CLU_028200_12_4_1"/>
<dbReference type="Pfam" id="PF20684">
    <property type="entry name" value="Fung_rhodopsin"/>
    <property type="match status" value="1"/>
</dbReference>
<dbReference type="AlphaFoldDB" id="A0A093V9W8"/>